<dbReference type="GO" id="GO:0046872">
    <property type="term" value="F:metal ion binding"/>
    <property type="evidence" value="ECO:0007669"/>
    <property type="project" value="UniProtKB-KW"/>
</dbReference>
<reference evidence="9" key="1">
    <citation type="submission" date="2020-11" db="EMBL/GenBank/DDBJ databases">
        <title>Novosphingobium aureum sp. nov., a marine bacterium isolated from sediment of a salt flat.</title>
        <authorList>
            <person name="Yoo Y."/>
            <person name="Kim J.-J."/>
        </authorList>
    </citation>
    <scope>NUCLEOTIDE SEQUENCE</scope>
    <source>
        <strain evidence="9">YJ-S2-02</strain>
    </source>
</reference>
<dbReference type="EMBL" id="JADZGI010000001">
    <property type="protein sequence ID" value="MBH0112951.1"/>
    <property type="molecule type" value="Genomic_DNA"/>
</dbReference>
<dbReference type="AlphaFoldDB" id="A0A931HBK8"/>
<evidence type="ECO:0000313" key="10">
    <source>
        <dbReference type="Proteomes" id="UP000617634"/>
    </source>
</evidence>
<evidence type="ECO:0000256" key="3">
    <source>
        <dbReference type="ARBA" id="ARBA00022723"/>
    </source>
</evidence>
<sequence length="160" mass="17931">MTRLGLHLASLMLSLALVPAPLQAQEEQSTAPYAYRQLDDPAKERQAMDLMETLRCLQCQGQSIADSDAPIAGSMRSLVRERIARGESPEDIRSWLIERYGDYVSYAPQLTALTWPLFVVPAVFVLLALLLLRRRFAGSRTLRAQDSVQIDDADEEEGRP</sequence>
<dbReference type="PANTHER" id="PTHR47870:SF1">
    <property type="entry name" value="CYTOCHROME C-TYPE BIOGENESIS PROTEIN CCMH"/>
    <property type="match status" value="1"/>
</dbReference>
<keyword evidence="2 7" id="KW-0349">Heme</keyword>
<evidence type="ECO:0000256" key="2">
    <source>
        <dbReference type="ARBA" id="ARBA00022617"/>
    </source>
</evidence>
<dbReference type="InterPro" id="IPR038297">
    <property type="entry name" value="CcmH/CycL/NrfF/Ccl2_sf"/>
</dbReference>
<evidence type="ECO:0000256" key="7">
    <source>
        <dbReference type="RuleBase" id="RU364112"/>
    </source>
</evidence>
<keyword evidence="7" id="KW-0812">Transmembrane</keyword>
<dbReference type="GO" id="GO:0017004">
    <property type="term" value="P:cytochrome complex assembly"/>
    <property type="evidence" value="ECO:0007669"/>
    <property type="project" value="UniProtKB-KW"/>
</dbReference>
<dbReference type="Pfam" id="PF03918">
    <property type="entry name" value="CcmH"/>
    <property type="match status" value="1"/>
</dbReference>
<comment type="caution">
    <text evidence="9">The sequence shown here is derived from an EMBL/GenBank/DDBJ whole genome shotgun (WGS) entry which is preliminary data.</text>
</comment>
<name>A0A931HBK8_9SPHN</name>
<dbReference type="RefSeq" id="WP_197162836.1">
    <property type="nucleotide sequence ID" value="NZ_JADZGI010000001.1"/>
</dbReference>
<evidence type="ECO:0000256" key="5">
    <source>
        <dbReference type="ARBA" id="ARBA00022748"/>
    </source>
</evidence>
<dbReference type="Proteomes" id="UP000617634">
    <property type="component" value="Unassembled WGS sequence"/>
</dbReference>
<dbReference type="Gene3D" id="1.10.8.640">
    <property type="entry name" value="Cytochrome C biogenesis protein"/>
    <property type="match status" value="1"/>
</dbReference>
<evidence type="ECO:0000256" key="1">
    <source>
        <dbReference type="ARBA" id="ARBA00010342"/>
    </source>
</evidence>
<comment type="similarity">
    <text evidence="1 7">Belongs to the CcmH/CycL/Ccl2/NrfF family.</text>
</comment>
<dbReference type="InterPro" id="IPR051263">
    <property type="entry name" value="C-type_cytochrome_biogenesis"/>
</dbReference>
<dbReference type="GO" id="GO:0005886">
    <property type="term" value="C:plasma membrane"/>
    <property type="evidence" value="ECO:0007669"/>
    <property type="project" value="TreeGrafter"/>
</dbReference>
<keyword evidence="3 7" id="KW-0479">Metal-binding</keyword>
<feature type="domain" description="CcmH/CycL/Ccl2/NrfF N-terminal" evidence="8">
    <location>
        <begin position="30"/>
        <end position="154"/>
    </location>
</feature>
<keyword evidence="6 7" id="KW-0408">Iron</keyword>
<evidence type="ECO:0000313" key="9">
    <source>
        <dbReference type="EMBL" id="MBH0112951.1"/>
    </source>
</evidence>
<evidence type="ECO:0000259" key="8">
    <source>
        <dbReference type="Pfam" id="PF03918"/>
    </source>
</evidence>
<feature type="signal peptide" evidence="7">
    <location>
        <begin position="1"/>
        <end position="24"/>
    </location>
</feature>
<keyword evidence="7" id="KW-0472">Membrane</keyword>
<keyword evidence="10" id="KW-1185">Reference proteome</keyword>
<feature type="transmembrane region" description="Helical" evidence="7">
    <location>
        <begin position="113"/>
        <end position="132"/>
    </location>
</feature>
<dbReference type="PANTHER" id="PTHR47870">
    <property type="entry name" value="CYTOCHROME C-TYPE BIOGENESIS PROTEIN CCMH"/>
    <property type="match status" value="1"/>
</dbReference>
<evidence type="ECO:0000256" key="4">
    <source>
        <dbReference type="ARBA" id="ARBA00022729"/>
    </source>
</evidence>
<gene>
    <name evidence="9" type="ORF">I5E68_08310</name>
</gene>
<feature type="chain" id="PRO_5038172465" description="Cytochrome c-type biogenesis protein" evidence="7">
    <location>
        <begin position="25"/>
        <end position="160"/>
    </location>
</feature>
<dbReference type="InterPro" id="IPR005616">
    <property type="entry name" value="CcmH/CycL/Ccl2/NrfF_N"/>
</dbReference>
<dbReference type="CDD" id="cd16378">
    <property type="entry name" value="CcmH_N"/>
    <property type="match status" value="1"/>
</dbReference>
<comment type="function">
    <text evidence="7">Possible subunit of a heme lyase.</text>
</comment>
<accession>A0A931HBK8</accession>
<keyword evidence="4 7" id="KW-0732">Signal</keyword>
<organism evidence="9 10">
    <name type="scientific">Novosphingobium aureum</name>
    <dbReference type="NCBI Taxonomy" id="2792964"/>
    <lineage>
        <taxon>Bacteria</taxon>
        <taxon>Pseudomonadati</taxon>
        <taxon>Pseudomonadota</taxon>
        <taxon>Alphaproteobacteria</taxon>
        <taxon>Sphingomonadales</taxon>
        <taxon>Sphingomonadaceae</taxon>
        <taxon>Novosphingobium</taxon>
    </lineage>
</organism>
<evidence type="ECO:0000256" key="6">
    <source>
        <dbReference type="ARBA" id="ARBA00023004"/>
    </source>
</evidence>
<protein>
    <recommendedName>
        <fullName evidence="7">Cytochrome c-type biogenesis protein</fullName>
    </recommendedName>
</protein>
<keyword evidence="7" id="KW-1133">Transmembrane helix</keyword>
<keyword evidence="5" id="KW-0201">Cytochrome c-type biogenesis</keyword>
<proteinExistence type="inferred from homology"/>